<keyword evidence="3" id="KW-1185">Reference proteome</keyword>
<evidence type="ECO:0000313" key="2">
    <source>
        <dbReference type="EMBL" id="TKA53135.1"/>
    </source>
</evidence>
<organism evidence="2 3">
    <name type="scientific">Friedmanniomyces simplex</name>
    <dbReference type="NCBI Taxonomy" id="329884"/>
    <lineage>
        <taxon>Eukaryota</taxon>
        <taxon>Fungi</taxon>
        <taxon>Dikarya</taxon>
        <taxon>Ascomycota</taxon>
        <taxon>Pezizomycotina</taxon>
        <taxon>Dothideomycetes</taxon>
        <taxon>Dothideomycetidae</taxon>
        <taxon>Mycosphaerellales</taxon>
        <taxon>Teratosphaeriaceae</taxon>
        <taxon>Friedmanniomyces</taxon>
    </lineage>
</organism>
<proteinExistence type="predicted"/>
<feature type="region of interest" description="Disordered" evidence="1">
    <location>
        <begin position="79"/>
        <end position="102"/>
    </location>
</feature>
<dbReference type="InterPro" id="IPR036322">
    <property type="entry name" value="WD40_repeat_dom_sf"/>
</dbReference>
<feature type="compositionally biased region" description="Polar residues" evidence="1">
    <location>
        <begin position="379"/>
        <end position="399"/>
    </location>
</feature>
<dbReference type="Proteomes" id="UP000309340">
    <property type="component" value="Unassembled WGS sequence"/>
</dbReference>
<reference evidence="2 3" key="1">
    <citation type="submission" date="2017-03" db="EMBL/GenBank/DDBJ databases">
        <title>Genomes of endolithic fungi from Antarctica.</title>
        <authorList>
            <person name="Coleine C."/>
            <person name="Masonjones S."/>
            <person name="Stajich J.E."/>
        </authorList>
    </citation>
    <scope>NUCLEOTIDE SEQUENCE [LARGE SCALE GENOMIC DNA]</scope>
    <source>
        <strain evidence="2 3">CCFEE 5184</strain>
    </source>
</reference>
<accession>A0A4U0VWC3</accession>
<gene>
    <name evidence="2" type="ORF">B0A55_12898</name>
</gene>
<feature type="region of interest" description="Disordered" evidence="1">
    <location>
        <begin position="376"/>
        <end position="399"/>
    </location>
</feature>
<sequence length="610" mass="65395">MEPRVTKPTDEWSSYELLHRVHSAQLYPTQAPNGSTVIVYAHDRGLRILWRGGRRRRELPYTSSRVSGRAHDPDVIILDDGDEDMDGAEPGEQLEDEEDELDPDCPYPNIIQEVDIELDAEVLHLAVPSLPTSLRRTHALSRHAAVAVSCSDYSQRVITLDLLPPTDTGRREYVAGVLARQILFNNSSSYCSGLAAKIAVPDSSQSDSQTGSTSFLLAAAVSDTLHFYRFAIFDDLTNVSQDAQTRTVYLPYSARNLAFHPSASSTAILLSDKSGAVRIYDPFPPAADGETDTMLDGEEHSISSSGKWLFTFLTSYSSTNGAISRRKQVLDAAWTLNGKAILTLLEDGEWSIHSLSPSAHTTTTTNPSDPVLRGYLGAASTTTGDSTRQPKTSSRLAPMTPNTRKAKAETFFAVGGPAAKAPGAAAQGGISVVTSSLRAAGQTDESVILWYNREIYSIPSLQTFWQRSTTGKNGGGSGGGGMGSLYALGLTHISDVNLVNEGVTSISQFAPTAASSGVGQMNTQRDLLVAGEHRLVVLQTLRPAVPARALFQQATANASTTGTGAERPAAADRDQRMLDAGHLDLGGMDRLLEGMAGGETSRPRRVGFAR</sequence>
<dbReference type="SUPFAM" id="SSF50978">
    <property type="entry name" value="WD40 repeat-like"/>
    <property type="match status" value="1"/>
</dbReference>
<dbReference type="STRING" id="329884.A0A4U0VWC3"/>
<evidence type="ECO:0000313" key="3">
    <source>
        <dbReference type="Proteomes" id="UP000309340"/>
    </source>
</evidence>
<dbReference type="AlphaFoldDB" id="A0A4U0VWC3"/>
<evidence type="ECO:0000256" key="1">
    <source>
        <dbReference type="SAM" id="MobiDB-lite"/>
    </source>
</evidence>
<dbReference type="EMBL" id="NAJQ01001773">
    <property type="protein sequence ID" value="TKA53135.1"/>
    <property type="molecule type" value="Genomic_DNA"/>
</dbReference>
<protein>
    <submittedName>
        <fullName evidence="2">Uncharacterized protein</fullName>
    </submittedName>
</protein>
<comment type="caution">
    <text evidence="2">The sequence shown here is derived from an EMBL/GenBank/DDBJ whole genome shotgun (WGS) entry which is preliminary data.</text>
</comment>
<dbReference type="OrthoDB" id="5323870at2759"/>
<name>A0A4U0VWC3_9PEZI</name>